<accession>A0ABW2I4Y7</accession>
<proteinExistence type="predicted"/>
<feature type="transmembrane region" description="Helical" evidence="1">
    <location>
        <begin position="358"/>
        <end position="376"/>
    </location>
</feature>
<dbReference type="Proteomes" id="UP001596548">
    <property type="component" value="Unassembled WGS sequence"/>
</dbReference>
<keyword evidence="1" id="KW-1133">Transmembrane helix</keyword>
<name>A0ABW2I4Y7_9ACTN</name>
<gene>
    <name evidence="2" type="ORF">ACFQS1_38835</name>
</gene>
<evidence type="ECO:0000256" key="1">
    <source>
        <dbReference type="SAM" id="Phobius"/>
    </source>
</evidence>
<feature type="transmembrane region" description="Helical" evidence="1">
    <location>
        <begin position="315"/>
        <end position="337"/>
    </location>
</feature>
<feature type="transmembrane region" description="Helical" evidence="1">
    <location>
        <begin position="140"/>
        <end position="164"/>
    </location>
</feature>
<keyword evidence="3" id="KW-1185">Reference proteome</keyword>
<feature type="transmembrane region" description="Helical" evidence="1">
    <location>
        <begin position="52"/>
        <end position="73"/>
    </location>
</feature>
<keyword evidence="1" id="KW-0812">Transmembrane</keyword>
<comment type="caution">
    <text evidence="2">The sequence shown here is derived from an EMBL/GenBank/DDBJ whole genome shotgun (WGS) entry which is preliminary data.</text>
</comment>
<sequence>MSLPPRTAAPTGRAGWHRRAGLLPVGYLAALIVLAFAHPLVAAWWWLAIHLLLLGAATNAILVWGAHFTAAVLRVPLSAHWHGAALRLLLLNTGVIAVLAGGANDRPWLGVAGAAVVFTAVAAHLGWLARQLRQALPARFAITVRYYLAATVALLTGIPAGAWMLVADNRARPRVLLLHAHVNLLGWILLTVLGTLLTLWPTVLRTRMDPKALPAARTALPVAVTGLFLIAGGVLAWWPPVAAAGLAVFGTAVLITAVPAARAARHKPPESFAAWSLAAGAGWLLIAVAVDAVVLSTAPGPEAAADRFGMVLIPLLAGAVAQILVGALAYLLPMALGGGPARVRDRTATLDRHWPQRLAMTNAALVVLMLPTGLYIRITTSLLLLAALTQFLLPAARMLLLDRR</sequence>
<feature type="transmembrane region" description="Helical" evidence="1">
    <location>
        <begin position="382"/>
        <end position="400"/>
    </location>
</feature>
<feature type="transmembrane region" description="Helical" evidence="1">
    <location>
        <begin position="272"/>
        <end position="295"/>
    </location>
</feature>
<evidence type="ECO:0000313" key="3">
    <source>
        <dbReference type="Proteomes" id="UP001596548"/>
    </source>
</evidence>
<feature type="transmembrane region" description="Helical" evidence="1">
    <location>
        <begin position="184"/>
        <end position="203"/>
    </location>
</feature>
<feature type="transmembrane region" description="Helical" evidence="1">
    <location>
        <begin position="241"/>
        <end position="260"/>
    </location>
</feature>
<feature type="transmembrane region" description="Helical" evidence="1">
    <location>
        <begin position="108"/>
        <end position="128"/>
    </location>
</feature>
<protein>
    <submittedName>
        <fullName evidence="2">Uncharacterized protein</fullName>
    </submittedName>
</protein>
<dbReference type="EMBL" id="JBHTBJ010000067">
    <property type="protein sequence ID" value="MFC7279950.1"/>
    <property type="molecule type" value="Genomic_DNA"/>
</dbReference>
<feature type="transmembrane region" description="Helical" evidence="1">
    <location>
        <begin position="215"/>
        <end position="235"/>
    </location>
</feature>
<evidence type="ECO:0000313" key="2">
    <source>
        <dbReference type="EMBL" id="MFC7279950.1"/>
    </source>
</evidence>
<organism evidence="2 3">
    <name type="scientific">Paractinoplanes rhizophilus</name>
    <dbReference type="NCBI Taxonomy" id="1416877"/>
    <lineage>
        <taxon>Bacteria</taxon>
        <taxon>Bacillati</taxon>
        <taxon>Actinomycetota</taxon>
        <taxon>Actinomycetes</taxon>
        <taxon>Micromonosporales</taxon>
        <taxon>Micromonosporaceae</taxon>
        <taxon>Paractinoplanes</taxon>
    </lineage>
</organism>
<feature type="transmembrane region" description="Helical" evidence="1">
    <location>
        <begin position="85"/>
        <end position="102"/>
    </location>
</feature>
<dbReference type="RefSeq" id="WP_378977762.1">
    <property type="nucleotide sequence ID" value="NZ_JBHTBJ010000067.1"/>
</dbReference>
<feature type="transmembrane region" description="Helical" evidence="1">
    <location>
        <begin position="21"/>
        <end position="46"/>
    </location>
</feature>
<reference evidence="3" key="1">
    <citation type="journal article" date="2019" name="Int. J. Syst. Evol. Microbiol.">
        <title>The Global Catalogue of Microorganisms (GCM) 10K type strain sequencing project: providing services to taxonomists for standard genome sequencing and annotation.</title>
        <authorList>
            <consortium name="The Broad Institute Genomics Platform"/>
            <consortium name="The Broad Institute Genome Sequencing Center for Infectious Disease"/>
            <person name="Wu L."/>
            <person name="Ma J."/>
        </authorList>
    </citation>
    <scope>NUCLEOTIDE SEQUENCE [LARGE SCALE GENOMIC DNA]</scope>
    <source>
        <strain evidence="3">XZYJT-10</strain>
    </source>
</reference>
<keyword evidence="1" id="KW-0472">Membrane</keyword>